<comment type="caution">
    <text evidence="1">The sequence shown here is derived from an EMBL/GenBank/DDBJ whole genome shotgun (WGS) entry which is preliminary data.</text>
</comment>
<organism evidence="1 2">
    <name type="scientific">Brachybacterium equifaecis</name>
    <dbReference type="NCBI Taxonomy" id="2910770"/>
    <lineage>
        <taxon>Bacteria</taxon>
        <taxon>Bacillati</taxon>
        <taxon>Actinomycetota</taxon>
        <taxon>Actinomycetes</taxon>
        <taxon>Micrococcales</taxon>
        <taxon>Dermabacteraceae</taxon>
        <taxon>Brachybacterium</taxon>
    </lineage>
</organism>
<evidence type="ECO:0000313" key="1">
    <source>
        <dbReference type="EMBL" id="MCL6422036.1"/>
    </source>
</evidence>
<dbReference type="EMBL" id="JAKNCJ010000001">
    <property type="protein sequence ID" value="MCL6422036.1"/>
    <property type="molecule type" value="Genomic_DNA"/>
</dbReference>
<evidence type="ECO:0000313" key="2">
    <source>
        <dbReference type="Proteomes" id="UP001203761"/>
    </source>
</evidence>
<dbReference type="RefSeq" id="WP_249736198.1">
    <property type="nucleotide sequence ID" value="NZ_JAKNCJ010000001.1"/>
</dbReference>
<dbReference type="Proteomes" id="UP001203761">
    <property type="component" value="Unassembled WGS sequence"/>
</dbReference>
<keyword evidence="2" id="KW-1185">Reference proteome</keyword>
<proteinExistence type="predicted"/>
<reference evidence="1" key="1">
    <citation type="submission" date="2022-02" db="EMBL/GenBank/DDBJ databases">
        <authorList>
            <person name="Lee M."/>
            <person name="Kim S.-J."/>
            <person name="Jung M.-Y."/>
        </authorList>
    </citation>
    <scope>NUCLEOTIDE SEQUENCE</scope>
    <source>
        <strain evidence="1">JHP9</strain>
    </source>
</reference>
<name>A0ABT0QWL7_9MICO</name>
<protein>
    <submittedName>
        <fullName evidence="1">Uncharacterized protein</fullName>
    </submittedName>
</protein>
<sequence length="240" mass="25217">MSKENSGAARERALQRAAFPWERVSGLLGLAPAEAAVALRDDVSARDAVLAAARAYIAADDDRRAGRAPSSPVAAHPDFPTGVGMSLIGASVLWEAPELIPQLALRVAKDHFEDGDLSLAASFAALVAEHAQPGRDDAEAWSAQSLLVAILSRAGSAADADALARDLAAHGVPVDLWRDADPRLPDESMAWHGGAFVEGMPPRADGRALSFEQAGEYVDSLLTETLREHEAEEDPGSARG</sequence>
<gene>
    <name evidence="1" type="ORF">Bequi_01305</name>
</gene>
<accession>A0ABT0QWL7</accession>